<feature type="non-terminal residue" evidence="1">
    <location>
        <position position="139"/>
    </location>
</feature>
<name>A0A820KEG3_9BILA</name>
<evidence type="ECO:0000313" key="1">
    <source>
        <dbReference type="EMBL" id="CAF4340634.1"/>
    </source>
</evidence>
<sequence length="139" mass="15915">TKSIQSKLEYLFYNTQPLRRDQNNHMHQFTTIESICEHGFPNIDIYKQLNHEEAVTFSNSLAGSVLLAKVYIGSSTTTQAKELPFPEYKADSSITPKSYPNYASLSRHVSFPERVVSKTEHCDCGAQQQQWFIFDPLHA</sequence>
<organism evidence="1 2">
    <name type="scientific">Adineta steineri</name>
    <dbReference type="NCBI Taxonomy" id="433720"/>
    <lineage>
        <taxon>Eukaryota</taxon>
        <taxon>Metazoa</taxon>
        <taxon>Spiralia</taxon>
        <taxon>Gnathifera</taxon>
        <taxon>Rotifera</taxon>
        <taxon>Eurotatoria</taxon>
        <taxon>Bdelloidea</taxon>
        <taxon>Adinetida</taxon>
        <taxon>Adinetidae</taxon>
        <taxon>Adineta</taxon>
    </lineage>
</organism>
<evidence type="ECO:0000313" key="2">
    <source>
        <dbReference type="Proteomes" id="UP000663868"/>
    </source>
</evidence>
<comment type="caution">
    <text evidence="1">The sequence shown here is derived from an EMBL/GenBank/DDBJ whole genome shotgun (WGS) entry which is preliminary data.</text>
</comment>
<reference evidence="1" key="1">
    <citation type="submission" date="2021-02" db="EMBL/GenBank/DDBJ databases">
        <authorList>
            <person name="Nowell W R."/>
        </authorList>
    </citation>
    <scope>NUCLEOTIDE SEQUENCE</scope>
</reference>
<accession>A0A820KEG3</accession>
<dbReference type="Proteomes" id="UP000663868">
    <property type="component" value="Unassembled WGS sequence"/>
</dbReference>
<feature type="non-terminal residue" evidence="1">
    <location>
        <position position="1"/>
    </location>
</feature>
<gene>
    <name evidence="1" type="ORF">KXQ929_LOCUS47687</name>
</gene>
<proteinExistence type="predicted"/>
<protein>
    <submittedName>
        <fullName evidence="1">Uncharacterized protein</fullName>
    </submittedName>
</protein>
<dbReference type="AlphaFoldDB" id="A0A820KEG3"/>
<dbReference type="EMBL" id="CAJOBB010017586">
    <property type="protein sequence ID" value="CAF4340634.1"/>
    <property type="molecule type" value="Genomic_DNA"/>
</dbReference>